<reference evidence="1 2" key="1">
    <citation type="submission" date="2021-06" db="EMBL/GenBank/DDBJ databases">
        <title>Caerostris extrusa draft genome.</title>
        <authorList>
            <person name="Kono N."/>
            <person name="Arakawa K."/>
        </authorList>
    </citation>
    <scope>NUCLEOTIDE SEQUENCE [LARGE SCALE GENOMIC DNA]</scope>
</reference>
<dbReference type="EMBL" id="BPLR01012761">
    <property type="protein sequence ID" value="GIY56365.1"/>
    <property type="molecule type" value="Genomic_DNA"/>
</dbReference>
<evidence type="ECO:0000313" key="2">
    <source>
        <dbReference type="Proteomes" id="UP001054945"/>
    </source>
</evidence>
<keyword evidence="2" id="KW-1185">Reference proteome</keyword>
<comment type="caution">
    <text evidence="1">The sequence shown here is derived from an EMBL/GenBank/DDBJ whole genome shotgun (WGS) entry which is preliminary data.</text>
</comment>
<organism evidence="1 2">
    <name type="scientific">Caerostris extrusa</name>
    <name type="common">Bark spider</name>
    <name type="synonym">Caerostris bankana</name>
    <dbReference type="NCBI Taxonomy" id="172846"/>
    <lineage>
        <taxon>Eukaryota</taxon>
        <taxon>Metazoa</taxon>
        <taxon>Ecdysozoa</taxon>
        <taxon>Arthropoda</taxon>
        <taxon>Chelicerata</taxon>
        <taxon>Arachnida</taxon>
        <taxon>Araneae</taxon>
        <taxon>Araneomorphae</taxon>
        <taxon>Entelegynae</taxon>
        <taxon>Araneoidea</taxon>
        <taxon>Araneidae</taxon>
        <taxon>Caerostris</taxon>
    </lineage>
</organism>
<dbReference type="AlphaFoldDB" id="A0AAV4UEX1"/>
<gene>
    <name evidence="1" type="ORF">CEXT_481901</name>
</gene>
<accession>A0AAV4UEX1</accession>
<evidence type="ECO:0000313" key="1">
    <source>
        <dbReference type="EMBL" id="GIY56365.1"/>
    </source>
</evidence>
<dbReference type="Proteomes" id="UP001054945">
    <property type="component" value="Unassembled WGS sequence"/>
</dbReference>
<protein>
    <submittedName>
        <fullName evidence="1">Uncharacterized protein</fullName>
    </submittedName>
</protein>
<proteinExistence type="predicted"/>
<sequence>MGLNYFATFLILYKRRFIRRAPWVLLIKILRLEQLSGSVFLRRGTHSFPGVLCRRGVAMVDRMDFKVNGPRWVKSGVKGIVSVNCGDLRVGITTLRNRVRCEIYERGHVRVIRRPVFTKASGLSSGRITADV</sequence>
<name>A0AAV4UEX1_CAEEX</name>